<accession>A0A310SQ68</accession>
<dbReference type="EMBL" id="KQ760193">
    <property type="protein sequence ID" value="OAD61460.1"/>
    <property type="molecule type" value="Genomic_DNA"/>
</dbReference>
<dbReference type="AlphaFoldDB" id="A0A310SQ68"/>
<reference evidence="3 4" key="1">
    <citation type="submission" date="2015-07" db="EMBL/GenBank/DDBJ databases">
        <title>The genome of Eufriesea mexicana.</title>
        <authorList>
            <person name="Pan H."/>
            <person name="Kapheim K."/>
        </authorList>
    </citation>
    <scope>NUCLEOTIDE SEQUENCE [LARGE SCALE GENOMIC DNA]</scope>
    <source>
        <strain evidence="3">0111107269</strain>
        <tissue evidence="3">Whole body</tissue>
    </source>
</reference>
<name>A0A310SQ68_9HYME</name>
<dbReference type="Pfam" id="PF18185">
    <property type="entry name" value="STALD"/>
    <property type="match status" value="1"/>
</dbReference>
<evidence type="ECO:0000256" key="1">
    <source>
        <dbReference type="SAM" id="MobiDB-lite"/>
    </source>
</evidence>
<proteinExistence type="predicted"/>
<organism evidence="3 4">
    <name type="scientific">Eufriesea mexicana</name>
    <dbReference type="NCBI Taxonomy" id="516756"/>
    <lineage>
        <taxon>Eukaryota</taxon>
        <taxon>Metazoa</taxon>
        <taxon>Ecdysozoa</taxon>
        <taxon>Arthropoda</taxon>
        <taxon>Hexapoda</taxon>
        <taxon>Insecta</taxon>
        <taxon>Pterygota</taxon>
        <taxon>Neoptera</taxon>
        <taxon>Endopterygota</taxon>
        <taxon>Hymenoptera</taxon>
        <taxon>Apocrita</taxon>
        <taxon>Aculeata</taxon>
        <taxon>Apoidea</taxon>
        <taxon>Anthophila</taxon>
        <taxon>Apidae</taxon>
        <taxon>Eufriesea</taxon>
    </lineage>
</organism>
<evidence type="ECO:0000259" key="2">
    <source>
        <dbReference type="Pfam" id="PF18185"/>
    </source>
</evidence>
<evidence type="ECO:0000313" key="4">
    <source>
        <dbReference type="Proteomes" id="UP000250275"/>
    </source>
</evidence>
<feature type="region of interest" description="Disordered" evidence="1">
    <location>
        <begin position="113"/>
        <end position="132"/>
    </location>
</feature>
<gene>
    <name evidence="3" type="ORF">WN48_00958</name>
</gene>
<dbReference type="InterPro" id="IPR027417">
    <property type="entry name" value="P-loop_NTPase"/>
</dbReference>
<dbReference type="InterPro" id="IPR041486">
    <property type="entry name" value="ThsA_STALD"/>
</dbReference>
<protein>
    <submittedName>
        <fullName evidence="3">UvrABC system protein A</fullName>
    </submittedName>
</protein>
<dbReference type="Proteomes" id="UP000250275">
    <property type="component" value="Unassembled WGS sequence"/>
</dbReference>
<dbReference type="Gene3D" id="1.20.1580.10">
    <property type="entry name" value="ABC transporter ATPase like domain"/>
    <property type="match status" value="1"/>
</dbReference>
<dbReference type="Gene3D" id="3.40.50.300">
    <property type="entry name" value="P-loop containing nucleotide triphosphate hydrolases"/>
    <property type="match status" value="1"/>
</dbReference>
<feature type="domain" description="NAD(+) hydrolase ThsA Sir2/TIR-associating SLOG" evidence="2">
    <location>
        <begin position="170"/>
        <end position="232"/>
    </location>
</feature>
<sequence length="594" mass="66749">MLTKNDELTLLVPTPSFMARVAKFNEQERSAELFFPQERSDSSKLTWVTMQIGKVWVEVFRRSTETIEFADDILIDIGAEIYNYSGNSGMADIQFDPKLDKYSLDNNNTAKDFQDSRVPRHEKSKEKSTAVKHAEGMEQEIPMPNCSTLRPGCWKTVTGLLCSTTEQCYKAEIALFAFGNGTDEYKNIILSGCMLIEFEIAEYKNKIIIAIASTAYAAKEISIKIEREIKNFQYLEDHLYVLIVVVVVIPHNRMCGMSIPTTSIAHKIFSSIDYSLPSSNVNVTDINTVIALYQIGETLKQSINELKNDTAYEECSNTAEKLKLMDILRVHETYKIDSCRWCAIAPIPPETGRFVNKATITVKIIVIKLLLVLLFPIGEWLQKIIMAPIQIGYIEKACPKVSVQAILINISSLLTLGDVSKPSTAPGKVETLLTCPAGLSTLNMETNRVDHIKETNLCNEVKELGAIKAKVFLLKKNGILKIVFERTCLNTQGTILNELADEIVDESNEGMTISQYINIDNEKSLPFMLSVKFLPYAQEIAKLILVEEVLNVLDEFSIGLHQRDNVKLRDTLKQMQDLDDTLLVAKETEDGSDL</sequence>
<keyword evidence="4" id="KW-1185">Reference proteome</keyword>
<evidence type="ECO:0000313" key="3">
    <source>
        <dbReference type="EMBL" id="OAD61460.1"/>
    </source>
</evidence>